<sequence length="391" mass="43989">MGHDLTGLAGTSPILCFSHLRWNFVFQRPQHLLRRAARSRDVYFFEEPVFEQGVQPRLEKTLSPERVRVLTPVLPAGINAPQITSALRMLVDRLVASIESGPPLLWYYTPMALPFSRHLNAALRVYDNMDELSAFNGAHPRMIAMERELFRKVDVVFTGGQSLYESKRKRHPNVHAFPSSIDVPHFAGARRGETVEPDDQRSIGAPRIGFFGVIDERMDLDLVRRAAALRPDWHFVMIGPVVKIDPASLPQAPNLHWLGSKSYAELPSYLRGWDAGFMPFALNEATRFISPTKTPEFLAAGLPVVSTPIRDVIRPYGELGLVEIGATADEVVERIEMLLARPKEEWLKKVDRHLAGMSWDATWAAMGELMQKAAPRQPHSLPVTAEETLHV</sequence>
<dbReference type="RefSeq" id="WP_183366411.1">
    <property type="nucleotide sequence ID" value="NZ_JACIEZ010000004.1"/>
</dbReference>
<gene>
    <name evidence="1" type="ORF">GGR23_002300</name>
</gene>
<dbReference type="SUPFAM" id="SSF53756">
    <property type="entry name" value="UDP-Glycosyltransferase/glycogen phosphorylase"/>
    <property type="match status" value="1"/>
</dbReference>
<keyword evidence="1" id="KW-0808">Transferase</keyword>
<evidence type="ECO:0000313" key="1">
    <source>
        <dbReference type="EMBL" id="MBB4065099.1"/>
    </source>
</evidence>
<organism evidence="1 2">
    <name type="scientific">Gellertiella hungarica</name>
    <dbReference type="NCBI Taxonomy" id="1572859"/>
    <lineage>
        <taxon>Bacteria</taxon>
        <taxon>Pseudomonadati</taxon>
        <taxon>Pseudomonadota</taxon>
        <taxon>Alphaproteobacteria</taxon>
        <taxon>Hyphomicrobiales</taxon>
        <taxon>Rhizobiaceae</taxon>
        <taxon>Gellertiella</taxon>
    </lineage>
</organism>
<keyword evidence="2" id="KW-1185">Reference proteome</keyword>
<dbReference type="Proteomes" id="UP000528286">
    <property type="component" value="Unassembled WGS sequence"/>
</dbReference>
<dbReference type="PANTHER" id="PTHR12526">
    <property type="entry name" value="GLYCOSYLTRANSFERASE"/>
    <property type="match status" value="1"/>
</dbReference>
<dbReference type="PANTHER" id="PTHR12526:SF630">
    <property type="entry name" value="GLYCOSYLTRANSFERASE"/>
    <property type="match status" value="1"/>
</dbReference>
<dbReference type="EMBL" id="JACIEZ010000004">
    <property type="protein sequence ID" value="MBB4065099.1"/>
    <property type="molecule type" value="Genomic_DNA"/>
</dbReference>
<dbReference type="AlphaFoldDB" id="A0A7W6J5F1"/>
<dbReference type="Gene3D" id="3.40.50.2000">
    <property type="entry name" value="Glycogen Phosphorylase B"/>
    <property type="match status" value="1"/>
</dbReference>
<evidence type="ECO:0000313" key="2">
    <source>
        <dbReference type="Proteomes" id="UP000528286"/>
    </source>
</evidence>
<name>A0A7W6J5F1_9HYPH</name>
<proteinExistence type="predicted"/>
<dbReference type="CDD" id="cd04950">
    <property type="entry name" value="GT4_TuaH-like"/>
    <property type="match status" value="1"/>
</dbReference>
<dbReference type="GO" id="GO:0016740">
    <property type="term" value="F:transferase activity"/>
    <property type="evidence" value="ECO:0007669"/>
    <property type="project" value="UniProtKB-KW"/>
</dbReference>
<accession>A0A7W6J5F1</accession>
<protein>
    <submittedName>
        <fullName evidence="1">Glycosyltransferase involved in cell wall biosynthesis</fullName>
    </submittedName>
</protein>
<reference evidence="1 2" key="1">
    <citation type="submission" date="2020-08" db="EMBL/GenBank/DDBJ databases">
        <title>Genomic Encyclopedia of Type Strains, Phase IV (KMG-IV): sequencing the most valuable type-strain genomes for metagenomic binning, comparative biology and taxonomic classification.</title>
        <authorList>
            <person name="Goeker M."/>
        </authorList>
    </citation>
    <scope>NUCLEOTIDE SEQUENCE [LARGE SCALE GENOMIC DNA]</scope>
    <source>
        <strain evidence="1 2">DSM 29853</strain>
    </source>
</reference>
<comment type="caution">
    <text evidence="1">The sequence shown here is derived from an EMBL/GenBank/DDBJ whole genome shotgun (WGS) entry which is preliminary data.</text>
</comment>
<dbReference type="Pfam" id="PF13692">
    <property type="entry name" value="Glyco_trans_1_4"/>
    <property type="match status" value="1"/>
</dbReference>